<evidence type="ECO:0000313" key="8">
    <source>
        <dbReference type="EMBL" id="GGY86041.1"/>
    </source>
</evidence>
<evidence type="ECO:0000256" key="5">
    <source>
        <dbReference type="ARBA" id="ARBA00023136"/>
    </source>
</evidence>
<keyword evidence="5 6" id="KW-0472">Membrane</keyword>
<comment type="caution">
    <text evidence="8">The sequence shown here is derived from an EMBL/GenBank/DDBJ whole genome shotgun (WGS) entry which is preliminary data.</text>
</comment>
<evidence type="ECO:0000259" key="7">
    <source>
        <dbReference type="Pfam" id="PF00892"/>
    </source>
</evidence>
<dbReference type="Pfam" id="PF00892">
    <property type="entry name" value="EamA"/>
    <property type="match status" value="2"/>
</dbReference>
<protein>
    <recommendedName>
        <fullName evidence="7">EamA domain-containing protein</fullName>
    </recommendedName>
</protein>
<dbReference type="PANTHER" id="PTHR32322:SF2">
    <property type="entry name" value="EAMA DOMAIN-CONTAINING PROTEIN"/>
    <property type="match status" value="1"/>
</dbReference>
<dbReference type="EMBL" id="BMXV01000011">
    <property type="protein sequence ID" value="GGY86041.1"/>
    <property type="molecule type" value="Genomic_DNA"/>
</dbReference>
<reference evidence="9" key="1">
    <citation type="journal article" date="2019" name="Int. J. Syst. Evol. Microbiol.">
        <title>The Global Catalogue of Microorganisms (GCM) 10K type strain sequencing project: providing services to taxonomists for standard genome sequencing and annotation.</title>
        <authorList>
            <consortium name="The Broad Institute Genomics Platform"/>
            <consortium name="The Broad Institute Genome Sequencing Center for Infectious Disease"/>
            <person name="Wu L."/>
            <person name="Ma J."/>
        </authorList>
    </citation>
    <scope>NUCLEOTIDE SEQUENCE [LARGE SCALE GENOMIC DNA]</scope>
    <source>
        <strain evidence="9">KCTC 22280</strain>
    </source>
</reference>
<feature type="transmembrane region" description="Helical" evidence="6">
    <location>
        <begin position="101"/>
        <end position="122"/>
    </location>
</feature>
<feature type="transmembrane region" description="Helical" evidence="6">
    <location>
        <begin position="280"/>
        <end position="297"/>
    </location>
</feature>
<dbReference type="PANTHER" id="PTHR32322">
    <property type="entry name" value="INNER MEMBRANE TRANSPORTER"/>
    <property type="match status" value="1"/>
</dbReference>
<keyword evidence="9" id="KW-1185">Reference proteome</keyword>
<dbReference type="InterPro" id="IPR037185">
    <property type="entry name" value="EmrE-like"/>
</dbReference>
<proteinExistence type="inferred from homology"/>
<evidence type="ECO:0000256" key="6">
    <source>
        <dbReference type="SAM" id="Phobius"/>
    </source>
</evidence>
<evidence type="ECO:0000313" key="9">
    <source>
        <dbReference type="Proteomes" id="UP000601597"/>
    </source>
</evidence>
<dbReference type="SUPFAM" id="SSF103481">
    <property type="entry name" value="Multidrug resistance efflux transporter EmrE"/>
    <property type="match status" value="2"/>
</dbReference>
<keyword evidence="3 6" id="KW-0812">Transmembrane</keyword>
<sequence>MARYANRSLALAYTGLVLTPLFWAGNAVVARGVVDSIPPVSLAFWRWVIALVVLLPLTFPKVRREWPVVRDHWPRILVLALFSVASFNTLLYVAATTTTAINIALINSTIPIMVALLAFLLLGERTRPIQRLGIAVALAGVLMVIAQGTLGRLISLSFSPGDLFMVAAVISWGIFSVLLRRLSIPLSAMTFLTLQIALGTVLLIPVYLIDLLLVSGGFTLSASSIPPLLYVAIFPGILAYAFWNHGVWAVGPARAAIFMYLVPVFASVLAWLFLGERLGWYHLAGGALILVGLYLTTRNPPAPRNHGA</sequence>
<feature type="domain" description="EamA" evidence="7">
    <location>
        <begin position="13"/>
        <end position="145"/>
    </location>
</feature>
<dbReference type="InterPro" id="IPR000620">
    <property type="entry name" value="EamA_dom"/>
</dbReference>
<keyword evidence="4 6" id="KW-1133">Transmembrane helix</keyword>
<dbReference type="Proteomes" id="UP000601597">
    <property type="component" value="Unassembled WGS sequence"/>
</dbReference>
<feature type="transmembrane region" description="Helical" evidence="6">
    <location>
        <begin position="134"/>
        <end position="155"/>
    </location>
</feature>
<dbReference type="Gene3D" id="1.10.3730.20">
    <property type="match status" value="1"/>
</dbReference>
<comment type="subcellular location">
    <subcellularLocation>
        <location evidence="1">Membrane</location>
        <topology evidence="1">Multi-pass membrane protein</topology>
    </subcellularLocation>
</comment>
<feature type="transmembrane region" description="Helical" evidence="6">
    <location>
        <begin position="225"/>
        <end position="243"/>
    </location>
</feature>
<comment type="similarity">
    <text evidence="2">Belongs to the EamA transporter family.</text>
</comment>
<feature type="transmembrane region" description="Helical" evidence="6">
    <location>
        <begin position="191"/>
        <end position="213"/>
    </location>
</feature>
<feature type="transmembrane region" description="Helical" evidence="6">
    <location>
        <begin position="76"/>
        <end position="95"/>
    </location>
</feature>
<gene>
    <name evidence="8" type="ORF">GCM10007071_36900</name>
</gene>
<feature type="transmembrane region" description="Helical" evidence="6">
    <location>
        <begin position="37"/>
        <end position="55"/>
    </location>
</feature>
<organism evidence="8 9">
    <name type="scientific">Marinobacter zhanjiangensis</name>
    <dbReference type="NCBI Taxonomy" id="578215"/>
    <lineage>
        <taxon>Bacteria</taxon>
        <taxon>Pseudomonadati</taxon>
        <taxon>Pseudomonadota</taxon>
        <taxon>Gammaproteobacteria</taxon>
        <taxon>Pseudomonadales</taxon>
        <taxon>Marinobacteraceae</taxon>
        <taxon>Marinobacter</taxon>
    </lineage>
</organism>
<accession>A0ABQ3B9F6</accession>
<evidence type="ECO:0000256" key="3">
    <source>
        <dbReference type="ARBA" id="ARBA00022692"/>
    </source>
</evidence>
<name>A0ABQ3B9F6_9GAMM</name>
<feature type="transmembrane region" description="Helical" evidence="6">
    <location>
        <begin position="161"/>
        <end position="179"/>
    </location>
</feature>
<dbReference type="RefSeq" id="WP_189578508.1">
    <property type="nucleotide sequence ID" value="NZ_BMXV01000011.1"/>
</dbReference>
<evidence type="ECO:0000256" key="4">
    <source>
        <dbReference type="ARBA" id="ARBA00022989"/>
    </source>
</evidence>
<dbReference type="InterPro" id="IPR050638">
    <property type="entry name" value="AA-Vitamin_Transporters"/>
</dbReference>
<evidence type="ECO:0000256" key="1">
    <source>
        <dbReference type="ARBA" id="ARBA00004141"/>
    </source>
</evidence>
<feature type="transmembrane region" description="Helical" evidence="6">
    <location>
        <begin position="255"/>
        <end position="274"/>
    </location>
</feature>
<evidence type="ECO:0000256" key="2">
    <source>
        <dbReference type="ARBA" id="ARBA00007362"/>
    </source>
</evidence>
<feature type="domain" description="EamA" evidence="7">
    <location>
        <begin position="160"/>
        <end position="297"/>
    </location>
</feature>